<name>W1WBU3_9ZZZZ</name>
<evidence type="ECO:0000313" key="2">
    <source>
        <dbReference type="EMBL" id="ETJ15633.1"/>
    </source>
</evidence>
<proteinExistence type="predicted"/>
<dbReference type="Pfam" id="PF13751">
    <property type="entry name" value="DDE_Tnp_1_6"/>
    <property type="match status" value="1"/>
</dbReference>
<protein>
    <submittedName>
        <fullName evidence="2">ISCpe5, transposase</fullName>
    </submittedName>
</protein>
<feature type="non-terminal residue" evidence="2">
    <location>
        <position position="92"/>
    </location>
</feature>
<evidence type="ECO:0000259" key="1">
    <source>
        <dbReference type="Pfam" id="PF13751"/>
    </source>
</evidence>
<reference evidence="2" key="1">
    <citation type="submission" date="2013-12" db="EMBL/GenBank/DDBJ databases">
        <title>A Varibaculum cambriense genome reconstructed from a premature infant gut community with otherwise low bacterial novelty that shifts toward anaerobic metabolism during the third week of life.</title>
        <authorList>
            <person name="Brown C.T."/>
            <person name="Sharon I."/>
            <person name="Thomas B.C."/>
            <person name="Castelle C.J."/>
            <person name="Morowitz M.J."/>
            <person name="Banfield J.F."/>
        </authorList>
    </citation>
    <scope>NUCLEOTIDE SEQUENCE</scope>
</reference>
<comment type="caution">
    <text evidence="2">The sequence shown here is derived from an EMBL/GenBank/DDBJ whole genome shotgun (WGS) entry which is preliminary data.</text>
</comment>
<organism evidence="2">
    <name type="scientific">human gut metagenome</name>
    <dbReference type="NCBI Taxonomy" id="408170"/>
    <lineage>
        <taxon>unclassified sequences</taxon>
        <taxon>metagenomes</taxon>
        <taxon>organismal metagenomes</taxon>
    </lineage>
</organism>
<accession>W1WBU3</accession>
<dbReference type="AlphaFoldDB" id="W1WBU3"/>
<dbReference type="InterPro" id="IPR025668">
    <property type="entry name" value="Tnp_DDE_dom"/>
</dbReference>
<gene>
    <name evidence="2" type="ORF">Q604_UNBc4C00245G0001</name>
</gene>
<feature type="non-terminal residue" evidence="2">
    <location>
        <position position="1"/>
    </location>
</feature>
<dbReference type="EMBL" id="AZMM01019026">
    <property type="protein sequence ID" value="ETJ15633.1"/>
    <property type="molecule type" value="Genomic_DNA"/>
</dbReference>
<feature type="domain" description="Transposase DDE" evidence="1">
    <location>
        <begin position="23"/>
        <end position="86"/>
    </location>
</feature>
<sequence length="92" mass="10670">KKFKSDISKKENMYYNTDEDYYICASGKKMLLKGTKKKKTKSGYETTVSIYECEDCDGCEYKSKCTKAKGNKQIHVAKNFMRLRTNSHWSGV</sequence>